<dbReference type="PROSITE" id="PS50127">
    <property type="entry name" value="UBC_2"/>
    <property type="match status" value="1"/>
</dbReference>
<reference evidence="2" key="1">
    <citation type="submission" date="2022-10" db="EMBL/GenBank/DDBJ databases">
        <title>Determination and structural analysis of whole genome sequence of Sarocladium strictum F4-1.</title>
        <authorList>
            <person name="Hu L."/>
            <person name="Jiang Y."/>
        </authorList>
    </citation>
    <scope>NUCLEOTIDE SEQUENCE</scope>
    <source>
        <strain evidence="2">F4-1</strain>
    </source>
</reference>
<dbReference type="SUPFAM" id="SSF54495">
    <property type="entry name" value="UBC-like"/>
    <property type="match status" value="1"/>
</dbReference>
<evidence type="ECO:0000313" key="3">
    <source>
        <dbReference type="Proteomes" id="UP001175261"/>
    </source>
</evidence>
<gene>
    <name evidence="2" type="ORF">NLU13_7683</name>
</gene>
<evidence type="ECO:0000259" key="1">
    <source>
        <dbReference type="PROSITE" id="PS50127"/>
    </source>
</evidence>
<sequence>MAVEPRNFRLLKELEDGEKGTGSGTYSLGIDDLDDLYLHNWNGTVLGPAQSGFENRIYSVKIYCGPNYPKEPPTVKFINKVKLDAVDRQGNVDISQIPLLIRPWSPNNQLKHIMEGLRKAMEMHEKKYKALAHGGDKKAVEFATDMLKQYDEGTVYDEYK</sequence>
<dbReference type="InterPro" id="IPR016135">
    <property type="entry name" value="UBQ-conjugating_enzyme/RWD"/>
</dbReference>
<dbReference type="Gene3D" id="3.10.110.10">
    <property type="entry name" value="Ubiquitin Conjugating Enzyme"/>
    <property type="match status" value="1"/>
</dbReference>
<dbReference type="EMBL" id="JAPDFR010000007">
    <property type="protein sequence ID" value="KAK0385206.1"/>
    <property type="molecule type" value="Genomic_DNA"/>
</dbReference>
<name>A0AA39GDK1_SARSR</name>
<protein>
    <recommendedName>
        <fullName evidence="1">UBC core domain-containing protein</fullName>
    </recommendedName>
</protein>
<feature type="domain" description="UBC core" evidence="1">
    <location>
        <begin position="5"/>
        <end position="160"/>
    </location>
</feature>
<dbReference type="Pfam" id="PF00179">
    <property type="entry name" value="UQ_con"/>
    <property type="match status" value="1"/>
</dbReference>
<organism evidence="2 3">
    <name type="scientific">Sarocladium strictum</name>
    <name type="common">Black bundle disease fungus</name>
    <name type="synonym">Acremonium strictum</name>
    <dbReference type="NCBI Taxonomy" id="5046"/>
    <lineage>
        <taxon>Eukaryota</taxon>
        <taxon>Fungi</taxon>
        <taxon>Dikarya</taxon>
        <taxon>Ascomycota</taxon>
        <taxon>Pezizomycotina</taxon>
        <taxon>Sordariomycetes</taxon>
        <taxon>Hypocreomycetidae</taxon>
        <taxon>Hypocreales</taxon>
        <taxon>Sarocladiaceae</taxon>
        <taxon>Sarocladium</taxon>
    </lineage>
</organism>
<dbReference type="Proteomes" id="UP001175261">
    <property type="component" value="Unassembled WGS sequence"/>
</dbReference>
<dbReference type="PANTHER" id="PTHR24068">
    <property type="entry name" value="UBIQUITIN-CONJUGATING ENZYME E2"/>
    <property type="match status" value="1"/>
</dbReference>
<dbReference type="AlphaFoldDB" id="A0AA39GDK1"/>
<dbReference type="InterPro" id="IPR000608">
    <property type="entry name" value="UBC"/>
</dbReference>
<proteinExistence type="predicted"/>
<dbReference type="SMART" id="SM00212">
    <property type="entry name" value="UBCc"/>
    <property type="match status" value="1"/>
</dbReference>
<comment type="caution">
    <text evidence="2">The sequence shown here is derived from an EMBL/GenBank/DDBJ whole genome shotgun (WGS) entry which is preliminary data.</text>
</comment>
<accession>A0AA39GDK1</accession>
<keyword evidence="3" id="KW-1185">Reference proteome</keyword>
<evidence type="ECO:0000313" key="2">
    <source>
        <dbReference type="EMBL" id="KAK0385206.1"/>
    </source>
</evidence>